<evidence type="ECO:0000256" key="6">
    <source>
        <dbReference type="ARBA" id="ARBA00032656"/>
    </source>
</evidence>
<feature type="non-terminal residue" evidence="9">
    <location>
        <position position="224"/>
    </location>
</feature>
<dbReference type="Pfam" id="PF01652">
    <property type="entry name" value="IF4E"/>
    <property type="match status" value="1"/>
</dbReference>
<feature type="region of interest" description="Disordered" evidence="8">
    <location>
        <begin position="1"/>
        <end position="37"/>
    </location>
</feature>
<evidence type="ECO:0000313" key="10">
    <source>
        <dbReference type="Proteomes" id="UP000728032"/>
    </source>
</evidence>
<organism evidence="9">
    <name type="scientific">Oppiella nova</name>
    <dbReference type="NCBI Taxonomy" id="334625"/>
    <lineage>
        <taxon>Eukaryota</taxon>
        <taxon>Metazoa</taxon>
        <taxon>Ecdysozoa</taxon>
        <taxon>Arthropoda</taxon>
        <taxon>Chelicerata</taxon>
        <taxon>Arachnida</taxon>
        <taxon>Acari</taxon>
        <taxon>Acariformes</taxon>
        <taxon>Sarcoptiformes</taxon>
        <taxon>Oribatida</taxon>
        <taxon>Brachypylina</taxon>
        <taxon>Oppioidea</taxon>
        <taxon>Oppiidae</taxon>
        <taxon>Oppiella</taxon>
    </lineage>
</organism>
<dbReference type="PROSITE" id="PS00813">
    <property type="entry name" value="IF4E"/>
    <property type="match status" value="1"/>
</dbReference>
<evidence type="ECO:0000256" key="5">
    <source>
        <dbReference type="ARBA" id="ARBA00022917"/>
    </source>
</evidence>
<dbReference type="PANTHER" id="PTHR11960:SF8">
    <property type="entry name" value="EUKARYOTIC TRANSLATION INITIATION FACTOR 4E1-RELATED"/>
    <property type="match status" value="1"/>
</dbReference>
<evidence type="ECO:0000256" key="3">
    <source>
        <dbReference type="ARBA" id="ARBA00022845"/>
    </source>
</evidence>
<dbReference type="GO" id="GO:0016281">
    <property type="term" value="C:eukaryotic translation initiation factor 4F complex"/>
    <property type="evidence" value="ECO:0007669"/>
    <property type="project" value="TreeGrafter"/>
</dbReference>
<feature type="region of interest" description="Disordered" evidence="8">
    <location>
        <begin position="90"/>
        <end position="122"/>
    </location>
</feature>
<dbReference type="Proteomes" id="UP000728032">
    <property type="component" value="Unassembled WGS sequence"/>
</dbReference>
<sequence>MDSIAINDTIDDTTDHCNDTNERTVTTPSATPPMTPQMTPPLDTALLHMKISGDESSDCVDDSDGQTCCHTSLTNTNINASITSTRDLNSESVVAEDQSQVTVESTDKEVDKEVGQPSRGPALNRSRHPLTYGWQLWFWRADPGVKVVWRQALQRVCKPFHTIEDFWCLYHHIVCVQQLVPPSDYCVFKAGVEPMWEDSHNILGGKWSLEFPKSAHKQTDPRLD</sequence>
<dbReference type="PANTHER" id="PTHR11960">
    <property type="entry name" value="EUKARYOTIC TRANSLATION INITIATION FACTOR 4E RELATED"/>
    <property type="match status" value="1"/>
</dbReference>
<evidence type="ECO:0000256" key="4">
    <source>
        <dbReference type="ARBA" id="ARBA00022884"/>
    </source>
</evidence>
<dbReference type="Gene3D" id="3.30.760.10">
    <property type="entry name" value="RNA Cap, Translation Initiation Factor Eif4e"/>
    <property type="match status" value="1"/>
</dbReference>
<dbReference type="EMBL" id="CAJPVJ010045386">
    <property type="protein sequence ID" value="CAG2182480.1"/>
    <property type="molecule type" value="Genomic_DNA"/>
</dbReference>
<dbReference type="GO" id="GO:0000340">
    <property type="term" value="F:RNA 7-methylguanosine cap binding"/>
    <property type="evidence" value="ECO:0007669"/>
    <property type="project" value="TreeGrafter"/>
</dbReference>
<protein>
    <recommendedName>
        <fullName evidence="6">eIF-4F 25 kDa subunit</fullName>
    </recommendedName>
</protein>
<dbReference type="GO" id="GO:0006417">
    <property type="term" value="P:regulation of translation"/>
    <property type="evidence" value="ECO:0007669"/>
    <property type="project" value="UniProtKB-KW"/>
</dbReference>
<evidence type="ECO:0000256" key="1">
    <source>
        <dbReference type="ARBA" id="ARBA00009860"/>
    </source>
</evidence>
<dbReference type="InterPro" id="IPR023398">
    <property type="entry name" value="TIF_eIF4e-like"/>
</dbReference>
<dbReference type="InterPro" id="IPR001040">
    <property type="entry name" value="TIF_eIF_4E"/>
</dbReference>
<feature type="compositionally biased region" description="Basic and acidic residues" evidence="8">
    <location>
        <begin position="105"/>
        <end position="114"/>
    </location>
</feature>
<keyword evidence="2 7" id="KW-0396">Initiation factor</keyword>
<feature type="compositionally biased region" description="Basic and acidic residues" evidence="8">
    <location>
        <begin position="13"/>
        <end position="22"/>
    </location>
</feature>
<name>A0A7R9R1U2_9ACAR</name>
<keyword evidence="5 7" id="KW-0648">Protein biosynthesis</keyword>
<evidence type="ECO:0000256" key="8">
    <source>
        <dbReference type="SAM" id="MobiDB-lite"/>
    </source>
</evidence>
<comment type="similarity">
    <text evidence="1 7">Belongs to the eukaryotic initiation factor 4E family.</text>
</comment>
<accession>A0A7R9R1U2</accession>
<evidence type="ECO:0000256" key="2">
    <source>
        <dbReference type="ARBA" id="ARBA00022540"/>
    </source>
</evidence>
<dbReference type="AlphaFoldDB" id="A0A7R9R1U2"/>
<evidence type="ECO:0000313" key="9">
    <source>
        <dbReference type="EMBL" id="CAD7665344.1"/>
    </source>
</evidence>
<dbReference type="GO" id="GO:0003743">
    <property type="term" value="F:translation initiation factor activity"/>
    <property type="evidence" value="ECO:0007669"/>
    <property type="project" value="UniProtKB-KW"/>
</dbReference>
<evidence type="ECO:0000256" key="7">
    <source>
        <dbReference type="RuleBase" id="RU004374"/>
    </source>
</evidence>
<keyword evidence="4 7" id="KW-0694">RNA-binding</keyword>
<dbReference type="SUPFAM" id="SSF55418">
    <property type="entry name" value="eIF4e-like"/>
    <property type="match status" value="1"/>
</dbReference>
<dbReference type="InterPro" id="IPR019770">
    <property type="entry name" value="TIF_eIF_4E_CS"/>
</dbReference>
<reference evidence="9" key="1">
    <citation type="submission" date="2020-11" db="EMBL/GenBank/DDBJ databases">
        <authorList>
            <person name="Tran Van P."/>
        </authorList>
    </citation>
    <scope>NUCLEOTIDE SEQUENCE</scope>
</reference>
<keyword evidence="10" id="KW-1185">Reference proteome</keyword>
<gene>
    <name evidence="9" type="ORF">ONB1V03_LOCUS21901</name>
</gene>
<dbReference type="OrthoDB" id="590761at2759"/>
<keyword evidence="3" id="KW-0810">Translation regulation</keyword>
<feature type="compositionally biased region" description="Polar residues" evidence="8">
    <location>
        <begin position="90"/>
        <end position="104"/>
    </location>
</feature>
<dbReference type="EMBL" id="OC960211">
    <property type="protein sequence ID" value="CAD7665344.1"/>
    <property type="molecule type" value="Genomic_DNA"/>
</dbReference>
<proteinExistence type="inferred from homology"/>